<dbReference type="PANTHER" id="PTHR33070:SF129">
    <property type="entry name" value="DUF241 DOMAIN PROTEIN"/>
    <property type="match status" value="1"/>
</dbReference>
<feature type="region of interest" description="Disordered" evidence="1">
    <location>
        <begin position="1"/>
        <end position="24"/>
    </location>
</feature>
<accession>A0A7N0UYK9</accession>
<sequence length="274" mass="30178">MASSPRLSRTGFHARSVSLPSRPHPTVPEYDEILCRLQSSGAASSSSSSIRNSLEGLQDLHDCLGSLMLLPESQQALAKECHGELVDKVLNGSLQLLDICGTAKESLMMTKECTQELQSSLRRKGCDAKEASKYLACRKAVKKSIQKALRNLKDLETSENGQDSFVMVSMLREVEQVTLSVLKSLLSFITGPKDQSLVSKLMHSKSAKLETKTEFEQIDAAMQSVEKHKAAGINSIQADVADLELSIEDLESGVERLYRHLIKVRVTLLNIISY</sequence>
<evidence type="ECO:0000313" key="2">
    <source>
        <dbReference type="EnsemblPlants" id="Kaladp0092s0051.1.v1.1.CDS.1"/>
    </source>
</evidence>
<dbReference type="Pfam" id="PF03087">
    <property type="entry name" value="BPS1"/>
    <property type="match status" value="1"/>
</dbReference>
<keyword evidence="3" id="KW-1185">Reference proteome</keyword>
<dbReference type="AlphaFoldDB" id="A0A7N0UYK9"/>
<dbReference type="GO" id="GO:0048367">
    <property type="term" value="P:shoot system development"/>
    <property type="evidence" value="ECO:0007669"/>
    <property type="project" value="InterPro"/>
</dbReference>
<dbReference type="InterPro" id="IPR004320">
    <property type="entry name" value="BPS1_pln"/>
</dbReference>
<dbReference type="EnsemblPlants" id="Kaladp0092s0051.1.v1.1">
    <property type="protein sequence ID" value="Kaladp0092s0051.1.v1.1.CDS.1"/>
    <property type="gene ID" value="Kaladp0092s0051.v1.1"/>
</dbReference>
<evidence type="ECO:0000256" key="1">
    <source>
        <dbReference type="SAM" id="MobiDB-lite"/>
    </source>
</evidence>
<dbReference type="Proteomes" id="UP000594263">
    <property type="component" value="Unplaced"/>
</dbReference>
<dbReference type="GO" id="GO:0048364">
    <property type="term" value="P:root development"/>
    <property type="evidence" value="ECO:0007669"/>
    <property type="project" value="InterPro"/>
</dbReference>
<evidence type="ECO:0000313" key="3">
    <source>
        <dbReference type="Proteomes" id="UP000594263"/>
    </source>
</evidence>
<name>A0A7N0UYK9_KALFE</name>
<organism evidence="2 3">
    <name type="scientific">Kalanchoe fedtschenkoi</name>
    <name type="common">Lavender scallops</name>
    <name type="synonym">South American air plant</name>
    <dbReference type="NCBI Taxonomy" id="63787"/>
    <lineage>
        <taxon>Eukaryota</taxon>
        <taxon>Viridiplantae</taxon>
        <taxon>Streptophyta</taxon>
        <taxon>Embryophyta</taxon>
        <taxon>Tracheophyta</taxon>
        <taxon>Spermatophyta</taxon>
        <taxon>Magnoliopsida</taxon>
        <taxon>eudicotyledons</taxon>
        <taxon>Gunneridae</taxon>
        <taxon>Pentapetalae</taxon>
        <taxon>Saxifragales</taxon>
        <taxon>Crassulaceae</taxon>
        <taxon>Kalanchoe</taxon>
    </lineage>
</organism>
<proteinExistence type="predicted"/>
<dbReference type="Gramene" id="Kaladp0092s0051.1.v1.1">
    <property type="protein sequence ID" value="Kaladp0092s0051.1.v1.1.CDS.1"/>
    <property type="gene ID" value="Kaladp0092s0051.v1.1"/>
</dbReference>
<protein>
    <submittedName>
        <fullName evidence="2">Uncharacterized protein</fullName>
    </submittedName>
</protein>
<reference evidence="2" key="1">
    <citation type="submission" date="2021-01" db="UniProtKB">
        <authorList>
            <consortium name="EnsemblPlants"/>
        </authorList>
    </citation>
    <scope>IDENTIFICATION</scope>
</reference>
<dbReference type="OMA" id="EMKESLM"/>
<dbReference type="PANTHER" id="PTHR33070">
    <property type="entry name" value="OS06G0725500 PROTEIN"/>
    <property type="match status" value="1"/>
</dbReference>